<gene>
    <name evidence="1" type="ORF">GCM10008088_28600</name>
</gene>
<sequence length="180" mass="21358">MIFNLFNKKKIISELREQGGMNVKYSQLISHIKKLAQTFEQKFETKTEKINEYTIGVVIDFSGQKDFALAYIDAFILQETKKGLKIFWRRHSENITRIPVSILPNKIEHSFLFKNIENQKSVFNDLLNKVQNTLKSKYNFSDTHYQNVMENGFATFLSKEEEMKLDMEMTDWLIKQQEKK</sequence>
<accession>A0ABQ3C2R1</accession>
<protein>
    <submittedName>
        <fullName evidence="1">Uncharacterized protein</fullName>
    </submittedName>
</protein>
<dbReference type="RefSeq" id="WP_027885846.1">
    <property type="nucleotide sequence ID" value="NZ_BMWY01000025.1"/>
</dbReference>
<keyword evidence="2" id="KW-1185">Reference proteome</keyword>
<evidence type="ECO:0000313" key="2">
    <source>
        <dbReference type="Proteomes" id="UP000615593"/>
    </source>
</evidence>
<reference evidence="2" key="1">
    <citation type="journal article" date="2019" name="Int. J. Syst. Evol. Microbiol.">
        <title>The Global Catalogue of Microorganisms (GCM) 10K type strain sequencing project: providing services to taxonomists for standard genome sequencing and annotation.</title>
        <authorList>
            <consortium name="The Broad Institute Genomics Platform"/>
            <consortium name="The Broad Institute Genome Sequencing Center for Infectious Disease"/>
            <person name="Wu L."/>
            <person name="Ma J."/>
        </authorList>
    </citation>
    <scope>NUCLEOTIDE SEQUENCE [LARGE SCALE GENOMIC DNA]</scope>
    <source>
        <strain evidence="2">KCTC 12708</strain>
    </source>
</reference>
<dbReference type="EMBL" id="BMWY01000025">
    <property type="protein sequence ID" value="GGZ65664.1"/>
    <property type="molecule type" value="Genomic_DNA"/>
</dbReference>
<name>A0ABQ3C2R1_9FLAO</name>
<proteinExistence type="predicted"/>
<organism evidence="1 2">
    <name type="scientific">Mesonia mobilis</name>
    <dbReference type="NCBI Taxonomy" id="369791"/>
    <lineage>
        <taxon>Bacteria</taxon>
        <taxon>Pseudomonadati</taxon>
        <taxon>Bacteroidota</taxon>
        <taxon>Flavobacteriia</taxon>
        <taxon>Flavobacteriales</taxon>
        <taxon>Flavobacteriaceae</taxon>
        <taxon>Mesonia</taxon>
    </lineage>
</organism>
<comment type="caution">
    <text evidence="1">The sequence shown here is derived from an EMBL/GenBank/DDBJ whole genome shotgun (WGS) entry which is preliminary data.</text>
</comment>
<dbReference type="GeneID" id="94370522"/>
<evidence type="ECO:0000313" key="1">
    <source>
        <dbReference type="EMBL" id="GGZ65664.1"/>
    </source>
</evidence>
<dbReference type="Proteomes" id="UP000615593">
    <property type="component" value="Unassembled WGS sequence"/>
</dbReference>